<dbReference type="Pfam" id="PF20168">
    <property type="entry name" value="PDS5"/>
    <property type="match status" value="1"/>
</dbReference>
<gene>
    <name evidence="6" type="ORF">DUNSADRAFT_3711</name>
</gene>
<dbReference type="PANTHER" id="PTHR12663:SF0">
    <property type="entry name" value="PRECOCIOUS DISSOCIATION OF SISTERS 5, ISOFORM A"/>
    <property type="match status" value="1"/>
</dbReference>
<evidence type="ECO:0000313" key="7">
    <source>
        <dbReference type="Proteomes" id="UP000815325"/>
    </source>
</evidence>
<keyword evidence="3" id="KW-0498">Mitosis</keyword>
<comment type="subcellular location">
    <subcellularLocation>
        <location evidence="1">Nucleus</location>
    </subcellularLocation>
</comment>
<keyword evidence="7" id="KW-1185">Reference proteome</keyword>
<reference evidence="6" key="1">
    <citation type="submission" date="2017-08" db="EMBL/GenBank/DDBJ databases">
        <authorList>
            <person name="Polle J.E."/>
            <person name="Barry K."/>
            <person name="Cushman J."/>
            <person name="Schmutz J."/>
            <person name="Tran D."/>
            <person name="Hathwaick L.T."/>
            <person name="Yim W.C."/>
            <person name="Jenkins J."/>
            <person name="Mckie-Krisberg Z.M."/>
            <person name="Prochnik S."/>
            <person name="Lindquist E."/>
            <person name="Dockter R.B."/>
            <person name="Adam C."/>
            <person name="Molina H."/>
            <person name="Bunkerborg J."/>
            <person name="Jin E."/>
            <person name="Buchheim M."/>
            <person name="Magnuson J."/>
        </authorList>
    </citation>
    <scope>NUCLEOTIDE SEQUENCE</scope>
    <source>
        <strain evidence="6">CCAP 19/18</strain>
    </source>
</reference>
<name>A0ABQ7FV80_DUNSA</name>
<dbReference type="SUPFAM" id="SSF48371">
    <property type="entry name" value="ARM repeat"/>
    <property type="match status" value="1"/>
</dbReference>
<sequence length="372" mass="41034">MSKAQRGKDPFAFPNGTDENLPLLASISKKLQHPPKSKDALLKTLKQLSSTLEAGPQETSALGGQGEPIANSLLDSAILGHADKDVKLSAACCIVQLLRIYAPETPYGDEQLRDIFKLLCWVFQRLAQPSAPTFEICQSILQQTEQVKLYMLLLDLNDLKLTTQLFESLLGAARTDNLEAIELSVLEMLAGLVEELEADTLSQELLEVLLKALLGIGYDPAANKLVQRLLQRCEEQLHTSLQRFSTALLTGTTRSSLQPECMRVISELYQCTPQVLLPVLPHLHAELEALDAAQRLAATELLVTLLCVPESDISEHFPKLAGATLQRYKDVCPNIRVHMLERTPQLAALTKNASVREQVRHLLPSSILKIGL</sequence>
<evidence type="ECO:0000256" key="3">
    <source>
        <dbReference type="ARBA" id="ARBA00022776"/>
    </source>
</evidence>
<evidence type="ECO:0000256" key="5">
    <source>
        <dbReference type="ARBA" id="ARBA00023306"/>
    </source>
</evidence>
<proteinExistence type="predicted"/>
<dbReference type="Proteomes" id="UP000815325">
    <property type="component" value="Unassembled WGS sequence"/>
</dbReference>
<evidence type="ECO:0000256" key="1">
    <source>
        <dbReference type="ARBA" id="ARBA00004123"/>
    </source>
</evidence>
<keyword evidence="5" id="KW-0131">Cell cycle</keyword>
<evidence type="ECO:0000256" key="2">
    <source>
        <dbReference type="ARBA" id="ARBA00022618"/>
    </source>
</evidence>
<accession>A0ABQ7FV80</accession>
<evidence type="ECO:0000313" key="6">
    <source>
        <dbReference type="EMBL" id="KAF5826296.1"/>
    </source>
</evidence>
<protein>
    <submittedName>
        <fullName evidence="6">Uncharacterized protein</fullName>
    </submittedName>
</protein>
<keyword evidence="2" id="KW-0132">Cell division</keyword>
<organism evidence="6 7">
    <name type="scientific">Dunaliella salina</name>
    <name type="common">Green alga</name>
    <name type="synonym">Protococcus salinus</name>
    <dbReference type="NCBI Taxonomy" id="3046"/>
    <lineage>
        <taxon>Eukaryota</taxon>
        <taxon>Viridiplantae</taxon>
        <taxon>Chlorophyta</taxon>
        <taxon>core chlorophytes</taxon>
        <taxon>Chlorophyceae</taxon>
        <taxon>CS clade</taxon>
        <taxon>Chlamydomonadales</taxon>
        <taxon>Dunaliellaceae</taxon>
        <taxon>Dunaliella</taxon>
    </lineage>
</organism>
<dbReference type="InterPro" id="IPR039776">
    <property type="entry name" value="Pds5"/>
</dbReference>
<dbReference type="PANTHER" id="PTHR12663">
    <property type="entry name" value="ANDROGEN INDUCED INHIBITOR OF PROLIFERATION AS3 / PDS5-RELATED"/>
    <property type="match status" value="1"/>
</dbReference>
<keyword evidence="4" id="KW-0539">Nucleus</keyword>
<evidence type="ECO:0000256" key="4">
    <source>
        <dbReference type="ARBA" id="ARBA00023242"/>
    </source>
</evidence>
<comment type="caution">
    <text evidence="6">The sequence shown here is derived from an EMBL/GenBank/DDBJ whole genome shotgun (WGS) entry which is preliminary data.</text>
</comment>
<dbReference type="InterPro" id="IPR016024">
    <property type="entry name" value="ARM-type_fold"/>
</dbReference>
<dbReference type="EMBL" id="MU071071">
    <property type="protein sequence ID" value="KAF5826296.1"/>
    <property type="molecule type" value="Genomic_DNA"/>
</dbReference>